<keyword evidence="3" id="KW-1185">Reference proteome</keyword>
<dbReference type="EMBL" id="MJBS01000093">
    <property type="protein sequence ID" value="OHE94809.1"/>
    <property type="molecule type" value="Genomic_DNA"/>
</dbReference>
<feature type="compositionally biased region" description="Polar residues" evidence="1">
    <location>
        <begin position="21"/>
        <end position="40"/>
    </location>
</feature>
<gene>
    <name evidence="2" type="ORF">CORC01_09916</name>
</gene>
<feature type="region of interest" description="Disordered" evidence="1">
    <location>
        <begin position="1"/>
        <end position="62"/>
    </location>
</feature>
<reference evidence="2 3" key="1">
    <citation type="submission" date="2016-09" db="EMBL/GenBank/DDBJ databases">
        <authorList>
            <person name="Capua I."/>
            <person name="De Benedictis P."/>
            <person name="Joannis T."/>
            <person name="Lombin L.H."/>
            <person name="Cattoli G."/>
        </authorList>
    </citation>
    <scope>NUCLEOTIDE SEQUENCE [LARGE SCALE GENOMIC DNA]</scope>
    <source>
        <strain evidence="2 3">IMI 309357</strain>
    </source>
</reference>
<accession>A0A1G4B064</accession>
<dbReference type="GeneID" id="34563055"/>
<protein>
    <submittedName>
        <fullName evidence="2">Uncharacterized protein</fullName>
    </submittedName>
</protein>
<evidence type="ECO:0000313" key="2">
    <source>
        <dbReference type="EMBL" id="OHE94809.1"/>
    </source>
</evidence>
<comment type="caution">
    <text evidence="2">The sequence shown here is derived from an EMBL/GenBank/DDBJ whole genome shotgun (WGS) entry which is preliminary data.</text>
</comment>
<evidence type="ECO:0000256" key="1">
    <source>
        <dbReference type="SAM" id="MobiDB-lite"/>
    </source>
</evidence>
<sequence>MFLAISPTLHPRNLDREPSVHSLSLSGTCSRRNPDDSQPSRIARLGRISNTGAVRTESPIKT</sequence>
<dbReference type="Proteomes" id="UP000176998">
    <property type="component" value="Unassembled WGS sequence"/>
</dbReference>
<dbReference type="RefSeq" id="XP_022471971.1">
    <property type="nucleotide sequence ID" value="XM_022621545.1"/>
</dbReference>
<name>A0A1G4B064_9PEZI</name>
<feature type="compositionally biased region" description="Polar residues" evidence="1">
    <location>
        <begin position="48"/>
        <end position="62"/>
    </location>
</feature>
<organism evidence="2 3">
    <name type="scientific">Colletotrichum orchidophilum</name>
    <dbReference type="NCBI Taxonomy" id="1209926"/>
    <lineage>
        <taxon>Eukaryota</taxon>
        <taxon>Fungi</taxon>
        <taxon>Dikarya</taxon>
        <taxon>Ascomycota</taxon>
        <taxon>Pezizomycotina</taxon>
        <taxon>Sordariomycetes</taxon>
        <taxon>Hypocreomycetidae</taxon>
        <taxon>Glomerellales</taxon>
        <taxon>Glomerellaceae</taxon>
        <taxon>Colletotrichum</taxon>
    </lineage>
</organism>
<dbReference type="AlphaFoldDB" id="A0A1G4B064"/>
<dbReference type="OrthoDB" id="10526732at2759"/>
<proteinExistence type="predicted"/>
<evidence type="ECO:0000313" key="3">
    <source>
        <dbReference type="Proteomes" id="UP000176998"/>
    </source>
</evidence>